<proteinExistence type="predicted"/>
<name>A0A3N4ILQ5_ASCIM</name>
<feature type="compositionally biased region" description="Polar residues" evidence="1">
    <location>
        <begin position="9"/>
        <end position="21"/>
    </location>
</feature>
<keyword evidence="3" id="KW-1185">Reference proteome</keyword>
<accession>A0A3N4ILQ5</accession>
<dbReference type="Gene3D" id="3.30.70.80">
    <property type="entry name" value="Peptidase S8 propeptide/proteinase inhibitor I9"/>
    <property type="match status" value="1"/>
</dbReference>
<dbReference type="InterPro" id="IPR037045">
    <property type="entry name" value="S8pro/Inhibitor_I9_sf"/>
</dbReference>
<dbReference type="EMBL" id="ML119655">
    <property type="protein sequence ID" value="RPA85060.1"/>
    <property type="molecule type" value="Genomic_DNA"/>
</dbReference>
<feature type="compositionally biased region" description="Polar residues" evidence="1">
    <location>
        <begin position="50"/>
        <end position="66"/>
    </location>
</feature>
<evidence type="ECO:0000256" key="1">
    <source>
        <dbReference type="SAM" id="MobiDB-lite"/>
    </source>
</evidence>
<gene>
    <name evidence="2" type="ORF">BJ508DRAFT_412205</name>
</gene>
<dbReference type="Proteomes" id="UP000275078">
    <property type="component" value="Unassembled WGS sequence"/>
</dbReference>
<evidence type="ECO:0000313" key="2">
    <source>
        <dbReference type="EMBL" id="RPA85060.1"/>
    </source>
</evidence>
<feature type="region of interest" description="Disordered" evidence="1">
    <location>
        <begin position="1"/>
        <end position="67"/>
    </location>
</feature>
<evidence type="ECO:0000313" key="3">
    <source>
        <dbReference type="Proteomes" id="UP000275078"/>
    </source>
</evidence>
<organism evidence="2 3">
    <name type="scientific">Ascobolus immersus RN42</name>
    <dbReference type="NCBI Taxonomy" id="1160509"/>
    <lineage>
        <taxon>Eukaryota</taxon>
        <taxon>Fungi</taxon>
        <taxon>Dikarya</taxon>
        <taxon>Ascomycota</taxon>
        <taxon>Pezizomycotina</taxon>
        <taxon>Pezizomycetes</taxon>
        <taxon>Pezizales</taxon>
        <taxon>Ascobolaceae</taxon>
        <taxon>Ascobolus</taxon>
    </lineage>
</organism>
<reference evidence="2 3" key="1">
    <citation type="journal article" date="2018" name="Nat. Ecol. Evol.">
        <title>Pezizomycetes genomes reveal the molecular basis of ectomycorrhizal truffle lifestyle.</title>
        <authorList>
            <person name="Murat C."/>
            <person name="Payen T."/>
            <person name="Noel B."/>
            <person name="Kuo A."/>
            <person name="Morin E."/>
            <person name="Chen J."/>
            <person name="Kohler A."/>
            <person name="Krizsan K."/>
            <person name="Balestrini R."/>
            <person name="Da Silva C."/>
            <person name="Montanini B."/>
            <person name="Hainaut M."/>
            <person name="Levati E."/>
            <person name="Barry K.W."/>
            <person name="Belfiori B."/>
            <person name="Cichocki N."/>
            <person name="Clum A."/>
            <person name="Dockter R.B."/>
            <person name="Fauchery L."/>
            <person name="Guy J."/>
            <person name="Iotti M."/>
            <person name="Le Tacon F."/>
            <person name="Lindquist E.A."/>
            <person name="Lipzen A."/>
            <person name="Malagnac F."/>
            <person name="Mello A."/>
            <person name="Molinier V."/>
            <person name="Miyauchi S."/>
            <person name="Poulain J."/>
            <person name="Riccioni C."/>
            <person name="Rubini A."/>
            <person name="Sitrit Y."/>
            <person name="Splivallo R."/>
            <person name="Traeger S."/>
            <person name="Wang M."/>
            <person name="Zifcakova L."/>
            <person name="Wipf D."/>
            <person name="Zambonelli A."/>
            <person name="Paolocci F."/>
            <person name="Nowrousian M."/>
            <person name="Ottonello S."/>
            <person name="Baldrian P."/>
            <person name="Spatafora J.W."/>
            <person name="Henrissat B."/>
            <person name="Nagy L.G."/>
            <person name="Aury J.M."/>
            <person name="Wincker P."/>
            <person name="Grigoriev I.V."/>
            <person name="Bonfante P."/>
            <person name="Martin F.M."/>
        </authorList>
    </citation>
    <scope>NUCLEOTIDE SEQUENCE [LARGE SCALE GENOMIC DNA]</scope>
    <source>
        <strain evidence="2 3">RN42</strain>
    </source>
</reference>
<protein>
    <submittedName>
        <fullName evidence="2">Uncharacterized protein</fullName>
    </submittedName>
</protein>
<dbReference type="AlphaFoldDB" id="A0A3N4ILQ5"/>
<sequence>MAEYIHPTNIPSFDGHNSSGDFTGHIKSDISKDHLASDDSNAGTVHPTKTADTNGYSRCNGSNLDSTTKKNKKYILALSEDASREELQRVVDEVESKGGSVRLIMEGLVWVSCELSEELIEELRQGEWECSHLIEEFGDMGPPGKAE</sequence>
<feature type="compositionally biased region" description="Basic and acidic residues" evidence="1">
    <location>
        <begin position="24"/>
        <end position="37"/>
    </location>
</feature>